<protein>
    <recommendedName>
        <fullName evidence="5">ATP-dependent DNA helicase II subunit 2</fullName>
        <ecNumber evidence="4">3.6.4.12</ecNumber>
    </recommendedName>
    <alternativeName>
        <fullName evidence="17">ATP-dependent DNA helicase II subunit Ku80</fullName>
    </alternativeName>
</protein>
<dbReference type="VEuPathDB" id="FungiDB:PNEJI1_001011"/>
<dbReference type="InterPro" id="IPR016194">
    <property type="entry name" value="SPOC-like_C_dom_sf"/>
</dbReference>
<dbReference type="Pfam" id="PF02735">
    <property type="entry name" value="Ku"/>
    <property type="match status" value="1"/>
</dbReference>
<dbReference type="AlphaFoldDB" id="L0PF45"/>
<name>L0PF45_PNEJI</name>
<keyword evidence="6" id="KW-0158">Chromosome</keyword>
<dbReference type="InterPro" id="IPR002035">
    <property type="entry name" value="VWF_A"/>
</dbReference>
<comment type="caution">
    <text evidence="19">The sequence shown here is derived from an EMBL/GenBank/DDBJ whole genome shotgun (WGS) entry which is preliminary data.</text>
</comment>
<feature type="domain" description="VWFA" evidence="18">
    <location>
        <begin position="24"/>
        <end position="223"/>
    </location>
</feature>
<evidence type="ECO:0000256" key="9">
    <source>
        <dbReference type="ARBA" id="ARBA00022801"/>
    </source>
</evidence>
<keyword evidence="9" id="KW-0378">Hydrolase</keyword>
<evidence type="ECO:0000256" key="14">
    <source>
        <dbReference type="ARBA" id="ARBA00023172"/>
    </source>
</evidence>
<keyword evidence="14" id="KW-0233">DNA recombination</keyword>
<organism evidence="20">
    <name type="scientific">Pneumocystis jirovecii</name>
    <name type="common">Human pneumocystis pneumonia agent</name>
    <dbReference type="NCBI Taxonomy" id="42068"/>
    <lineage>
        <taxon>Eukaryota</taxon>
        <taxon>Fungi</taxon>
        <taxon>Dikarya</taxon>
        <taxon>Ascomycota</taxon>
        <taxon>Taphrinomycotina</taxon>
        <taxon>Pneumocystomycetes</taxon>
        <taxon>Pneumocystaceae</taxon>
        <taxon>Pneumocystis</taxon>
    </lineage>
</organism>
<dbReference type="STRING" id="1209962.L0PF45"/>
<dbReference type="GO" id="GO:0006310">
    <property type="term" value="P:DNA recombination"/>
    <property type="evidence" value="ECO:0007669"/>
    <property type="project" value="UniProtKB-KW"/>
</dbReference>
<dbReference type="GO" id="GO:0003678">
    <property type="term" value="F:DNA helicase activity"/>
    <property type="evidence" value="ECO:0007669"/>
    <property type="project" value="UniProtKB-EC"/>
</dbReference>
<dbReference type="Gene3D" id="2.40.290.10">
    <property type="match status" value="1"/>
</dbReference>
<keyword evidence="13" id="KW-0238">DNA-binding</keyword>
<dbReference type="EC" id="3.6.4.12" evidence="4"/>
<dbReference type="GO" id="GO:0016787">
    <property type="term" value="F:hydrolase activity"/>
    <property type="evidence" value="ECO:0007669"/>
    <property type="project" value="UniProtKB-KW"/>
</dbReference>
<dbReference type="SUPFAM" id="SSF53300">
    <property type="entry name" value="vWA-like"/>
    <property type="match status" value="1"/>
</dbReference>
<dbReference type="Gene3D" id="3.40.50.410">
    <property type="entry name" value="von Willebrand factor, type A domain"/>
    <property type="match status" value="1"/>
</dbReference>
<evidence type="ECO:0000256" key="1">
    <source>
        <dbReference type="ARBA" id="ARBA00004123"/>
    </source>
</evidence>
<dbReference type="GO" id="GO:0006303">
    <property type="term" value="P:double-strand break repair via nonhomologous end joining"/>
    <property type="evidence" value="ECO:0007669"/>
    <property type="project" value="InterPro"/>
</dbReference>
<evidence type="ECO:0000256" key="16">
    <source>
        <dbReference type="ARBA" id="ARBA00023242"/>
    </source>
</evidence>
<dbReference type="FunFam" id="3.40.50.410:FF:000073">
    <property type="entry name" value="ATP-dependent DNA helicase II subunit 2"/>
    <property type="match status" value="1"/>
</dbReference>
<dbReference type="InterPro" id="IPR036465">
    <property type="entry name" value="vWFA_dom_sf"/>
</dbReference>
<proteinExistence type="inferred from homology"/>
<evidence type="ECO:0000256" key="6">
    <source>
        <dbReference type="ARBA" id="ARBA00022454"/>
    </source>
</evidence>
<evidence type="ECO:0000256" key="8">
    <source>
        <dbReference type="ARBA" id="ARBA00022763"/>
    </source>
</evidence>
<dbReference type="GO" id="GO:0000723">
    <property type="term" value="P:telomere maintenance"/>
    <property type="evidence" value="ECO:0007669"/>
    <property type="project" value="InterPro"/>
</dbReference>
<accession>L0PF45</accession>
<comment type="subcellular location">
    <subcellularLocation>
        <location evidence="2">Chromosome</location>
        <location evidence="2">Telomere</location>
    </subcellularLocation>
    <subcellularLocation>
        <location evidence="1">Nucleus</location>
    </subcellularLocation>
</comment>
<dbReference type="InParanoid" id="L0PF45"/>
<gene>
    <name evidence="19" type="ORF">PNEJI1_001011</name>
</gene>
<dbReference type="PANTHER" id="PTHR12604:SF4">
    <property type="entry name" value="X-RAY REPAIR CROSS-COMPLEMENTING PROTEIN 5"/>
    <property type="match status" value="1"/>
</dbReference>
<keyword evidence="11" id="KW-0067">ATP-binding</keyword>
<dbReference type="InterPro" id="IPR024193">
    <property type="entry name" value="Ku80"/>
</dbReference>
<dbReference type="GO" id="GO:0043564">
    <property type="term" value="C:Ku70:Ku80 complex"/>
    <property type="evidence" value="ECO:0007669"/>
    <property type="project" value="InterPro"/>
</dbReference>
<evidence type="ECO:0000256" key="11">
    <source>
        <dbReference type="ARBA" id="ARBA00022840"/>
    </source>
</evidence>
<sequence length="577" mass="66177">MSLRLFKKTSIFDKKYKNMANKEVTVFVIDLGHQMGDFQEGREQCDLEWALSYFWDKISSKIFSGRKTDYVGVIGFKTNETNNDMEDDEFYKNISVLCPIQQITIKQIKELKKQLVPSNTNIGDGIIIGIDLISKYCGNLKYIKNLILITNGMSYMDFSDSEKIAYQVKHMSINISIFGIDFDSYSYGYKEDFKSIIKMNNEKELLKFANICNGTFASMIEVINSLNTSNFRKVHPVSLFNGTLTIGDPQNYPDVVEIMIQRYPRTRLAKMPSAHRYNVLKKSPKPTNYTEQLAQTSTNSNNDNKNEYFSEILTTKNYKIEENGSEKEISKEDLELGYVYGKTIIPTSIIVDELKYKTNIQLTILGFIKNKSFPRFMAIGESNIIVPAKTNLNSKISLSSLIHGMLKTNTLALAKIVTKTDKCPEMIMIAPSIENEFECLIELPLPFAEDCRNFKFPSMKKYQISNIETNSSIENIDSLMEKYVTKMDLSNTVSDTYIQKTNLLESKYIHNMAIYRLNQAISHNAIYPNSELPNLLPKIKHFMYPSINLLKTCEEEIEKLSILCSNEEIYSSNTTIN</sequence>
<keyword evidence="10" id="KW-0347">Helicase</keyword>
<evidence type="ECO:0000259" key="18">
    <source>
        <dbReference type="PROSITE" id="PS50234"/>
    </source>
</evidence>
<dbReference type="GO" id="GO:0042162">
    <property type="term" value="F:telomeric DNA binding"/>
    <property type="evidence" value="ECO:0007669"/>
    <property type="project" value="InterPro"/>
</dbReference>
<dbReference type="SUPFAM" id="SSF100939">
    <property type="entry name" value="SPOC domain-like"/>
    <property type="match status" value="1"/>
</dbReference>
<dbReference type="Proteomes" id="UP000010422">
    <property type="component" value="Unassembled WGS sequence"/>
</dbReference>
<evidence type="ECO:0000313" key="20">
    <source>
        <dbReference type="Proteomes" id="UP000010422"/>
    </source>
</evidence>
<evidence type="ECO:0000256" key="7">
    <source>
        <dbReference type="ARBA" id="ARBA00022741"/>
    </source>
</evidence>
<dbReference type="GO" id="GO:0003690">
    <property type="term" value="F:double-stranded DNA binding"/>
    <property type="evidence" value="ECO:0007669"/>
    <property type="project" value="TreeGrafter"/>
</dbReference>
<evidence type="ECO:0000256" key="3">
    <source>
        <dbReference type="ARBA" id="ARBA00007726"/>
    </source>
</evidence>
<evidence type="ECO:0000256" key="12">
    <source>
        <dbReference type="ARBA" id="ARBA00022895"/>
    </source>
</evidence>
<keyword evidence="7" id="KW-0547">Nucleotide-binding</keyword>
<dbReference type="GO" id="GO:0000781">
    <property type="term" value="C:chromosome, telomeric region"/>
    <property type="evidence" value="ECO:0007669"/>
    <property type="project" value="UniProtKB-SubCell"/>
</dbReference>
<keyword evidence="15" id="KW-0234">DNA repair</keyword>
<evidence type="ECO:0000256" key="13">
    <source>
        <dbReference type="ARBA" id="ARBA00023125"/>
    </source>
</evidence>
<evidence type="ECO:0000256" key="4">
    <source>
        <dbReference type="ARBA" id="ARBA00012551"/>
    </source>
</evidence>
<dbReference type="EMBL" id="CAKM01000269">
    <property type="protein sequence ID" value="CCJ30847.1"/>
    <property type="molecule type" value="Genomic_DNA"/>
</dbReference>
<dbReference type="CDD" id="cd00873">
    <property type="entry name" value="KU80"/>
    <property type="match status" value="1"/>
</dbReference>
<dbReference type="Gene3D" id="1.10.1600.10">
    <property type="match status" value="1"/>
</dbReference>
<evidence type="ECO:0000256" key="5">
    <source>
        <dbReference type="ARBA" id="ARBA00021792"/>
    </source>
</evidence>
<dbReference type="PANTHER" id="PTHR12604">
    <property type="entry name" value="KU AUTOANTIGEN DNA HELICASE"/>
    <property type="match status" value="1"/>
</dbReference>
<evidence type="ECO:0000256" key="2">
    <source>
        <dbReference type="ARBA" id="ARBA00004574"/>
    </source>
</evidence>
<dbReference type="GO" id="GO:0003684">
    <property type="term" value="F:damaged DNA binding"/>
    <property type="evidence" value="ECO:0007669"/>
    <property type="project" value="InterPro"/>
</dbReference>
<dbReference type="InterPro" id="IPR006164">
    <property type="entry name" value="DNA_bd_Ku70/Ku80"/>
</dbReference>
<dbReference type="SMART" id="SM00559">
    <property type="entry name" value="Ku78"/>
    <property type="match status" value="1"/>
</dbReference>
<reference evidence="19 20" key="1">
    <citation type="journal article" date="2012" name="MBio">
        <title>De novo assembly of the Pneumocystis jirovecii genome from a single bronchoalveolar lavage fluid specimen from a patient.</title>
        <authorList>
            <person name="Cisse O.H."/>
            <person name="Pagni M."/>
            <person name="Hauser P.M."/>
        </authorList>
    </citation>
    <scope>NUCLEOTIDE SEQUENCE [LARGE SCALE GENOMIC DNA]</scope>
    <source>
        <strain evidence="19 20">SE8</strain>
    </source>
</reference>
<keyword evidence="16" id="KW-0539">Nucleus</keyword>
<keyword evidence="8" id="KW-0227">DNA damage</keyword>
<evidence type="ECO:0000256" key="10">
    <source>
        <dbReference type="ARBA" id="ARBA00022806"/>
    </source>
</evidence>
<keyword evidence="12" id="KW-0779">Telomere</keyword>
<evidence type="ECO:0000256" key="17">
    <source>
        <dbReference type="ARBA" id="ARBA00031847"/>
    </source>
</evidence>
<evidence type="ECO:0000256" key="15">
    <source>
        <dbReference type="ARBA" id="ARBA00023204"/>
    </source>
</evidence>
<evidence type="ECO:0000313" key="19">
    <source>
        <dbReference type="EMBL" id="CCJ30847.1"/>
    </source>
</evidence>
<dbReference type="PROSITE" id="PS50234">
    <property type="entry name" value="VWFA"/>
    <property type="match status" value="1"/>
</dbReference>
<dbReference type="FunCoup" id="L0PF45">
    <property type="interactions" value="368"/>
</dbReference>
<dbReference type="GO" id="GO:0005524">
    <property type="term" value="F:ATP binding"/>
    <property type="evidence" value="ECO:0007669"/>
    <property type="project" value="UniProtKB-KW"/>
</dbReference>
<comment type="similarity">
    <text evidence="3">Belongs to the ku80 family.</text>
</comment>